<evidence type="ECO:0000313" key="2">
    <source>
        <dbReference type="Proteomes" id="UP000008794"/>
    </source>
</evidence>
<sequence>MDVRVGEFHYVRMAQTRKGAEDEGVTVDARPVVGEPDIHDGLQFRSG</sequence>
<name>D4IK37_9BACT</name>
<accession>D4IK37</accession>
<dbReference type="Proteomes" id="UP000008794">
    <property type="component" value="Chromosome"/>
</dbReference>
<evidence type="ECO:0000313" key="1">
    <source>
        <dbReference type="EMBL" id="CBK63299.1"/>
    </source>
</evidence>
<reference evidence="1 2" key="2">
    <citation type="submission" date="2010-03" db="EMBL/GenBank/DDBJ databases">
        <authorList>
            <person name="Pajon A."/>
        </authorList>
    </citation>
    <scope>NUCLEOTIDE SEQUENCE [LARGE SCALE GENOMIC DNA]</scope>
    <source>
        <strain evidence="1 2">WAL 8301</strain>
    </source>
</reference>
<keyword evidence="2" id="KW-1185">Reference proteome</keyword>
<dbReference type="HOGENOM" id="CLU_3163850_0_0_10"/>
<dbReference type="KEGG" id="ash:AL1_07080"/>
<proteinExistence type="predicted"/>
<organism evidence="1 2">
    <name type="scientific">Alistipes shahii WAL 8301</name>
    <dbReference type="NCBI Taxonomy" id="717959"/>
    <lineage>
        <taxon>Bacteria</taxon>
        <taxon>Pseudomonadati</taxon>
        <taxon>Bacteroidota</taxon>
        <taxon>Bacteroidia</taxon>
        <taxon>Bacteroidales</taxon>
        <taxon>Rikenellaceae</taxon>
        <taxon>Alistipes</taxon>
    </lineage>
</organism>
<dbReference type="AlphaFoldDB" id="D4IK37"/>
<reference evidence="1 2" key="1">
    <citation type="submission" date="2010-03" db="EMBL/GenBank/DDBJ databases">
        <title>The genome sequence of Alistipes shahii WAL 8301.</title>
        <authorList>
            <consortium name="metaHIT consortium -- http://www.metahit.eu/"/>
            <person name="Pajon A."/>
            <person name="Turner K."/>
            <person name="Parkhill J."/>
        </authorList>
    </citation>
    <scope>NUCLEOTIDE SEQUENCE [LARGE SCALE GENOMIC DNA]</scope>
    <source>
        <strain evidence="1 2">WAL 8301</strain>
    </source>
</reference>
<dbReference type="EMBL" id="FP929032">
    <property type="protein sequence ID" value="CBK63299.1"/>
    <property type="molecule type" value="Genomic_DNA"/>
</dbReference>
<gene>
    <name evidence="1" type="ORF">AL1_07080</name>
</gene>
<protein>
    <submittedName>
        <fullName evidence="1">Uncharacterized protein</fullName>
    </submittedName>
</protein>